<feature type="region of interest" description="Disordered" evidence="8">
    <location>
        <begin position="417"/>
        <end position="450"/>
    </location>
</feature>
<proteinExistence type="inferred from homology"/>
<dbReference type="InterPro" id="IPR038844">
    <property type="entry name" value="CFAP157"/>
</dbReference>
<accession>A0A8P4KNE1</accession>
<feature type="coiled-coil region" evidence="7">
    <location>
        <begin position="271"/>
        <end position="305"/>
    </location>
</feature>
<evidence type="ECO:0000313" key="10">
    <source>
        <dbReference type="Proteomes" id="UP000694389"/>
    </source>
</evidence>
<evidence type="ECO:0000256" key="7">
    <source>
        <dbReference type="SAM" id="Coils"/>
    </source>
</evidence>
<dbReference type="AlphaFoldDB" id="A0A8P4KNE1"/>
<evidence type="ECO:0000256" key="1">
    <source>
        <dbReference type="ARBA" id="ARBA00004138"/>
    </source>
</evidence>
<dbReference type="GO" id="GO:0008017">
    <property type="term" value="F:microtubule binding"/>
    <property type="evidence" value="ECO:0007669"/>
    <property type="project" value="TreeGrafter"/>
</dbReference>
<feature type="region of interest" description="Disordered" evidence="8">
    <location>
        <begin position="357"/>
        <end position="389"/>
    </location>
</feature>
<protein>
    <recommendedName>
        <fullName evidence="3">Cilia- and flagella-associated protein 157</fullName>
    </recommendedName>
</protein>
<dbReference type="OMA" id="CQLRCDE"/>
<evidence type="ECO:0000256" key="5">
    <source>
        <dbReference type="ARBA" id="ARBA00023069"/>
    </source>
</evidence>
<dbReference type="PANTHER" id="PTHR31954">
    <property type="entry name" value="CILIA- AND FLAGELLA-ASSOCIATED PROTEIN 157"/>
    <property type="match status" value="1"/>
</dbReference>
<keyword evidence="10" id="KW-1185">Reference proteome</keyword>
<dbReference type="PANTHER" id="PTHR31954:SF1">
    <property type="entry name" value="CILIA- AND FLAGELLA-ASSOCIATED PROTEIN 157"/>
    <property type="match status" value="1"/>
</dbReference>
<feature type="coiled-coil region" evidence="7">
    <location>
        <begin position="19"/>
        <end position="155"/>
    </location>
</feature>
<feature type="compositionally biased region" description="Polar residues" evidence="8">
    <location>
        <begin position="368"/>
        <end position="380"/>
    </location>
</feature>
<sequence>MGDEISPEEREKSLYVTQIRHLDEQLKRCQLKCDELEKQNKDLASQYSVVEEDKKDIAEYLKYAVAAKEKEVNELTERLESLQQADKQDREALKLYLSQQRQELQERFDELNSQSIKQEEHKEQIMQLMQQLSKKQSLEEQLVSQKEEHEAATCSMRTDAAFERDKLSNEIQSKVDAIINTKASDIIQKERAQRSEWVEQFHLLLHENVDLWEERYTLEAKQGVILCQIGLLREDINSDTMESFIHKREVGKQTNKCQQLEVNLKGRSAVHKRTLAREEELRKELASASEECRQKSAEASQLGAELQWERSRRRELEGIIWEAVVILRHIMEDSEKASNTQRKKKWLLEVLEKAAPKETGPALKVSTEESSQGQTPQTTEAKPASAETLNRATDPLFLLARYRPGDLGLIPRPTWKHKPAVSTSTKWRLNRKPCSKKTGTTASEPKPVNKDECFLSHCPISK</sequence>
<evidence type="ECO:0000256" key="3">
    <source>
        <dbReference type="ARBA" id="ARBA00014087"/>
    </source>
</evidence>
<reference evidence="9" key="2">
    <citation type="submission" date="2025-09" db="UniProtKB">
        <authorList>
            <consortium name="Ensembl"/>
        </authorList>
    </citation>
    <scope>IDENTIFICATION</scope>
</reference>
<name>A0A8P4KNE1_DICLA</name>
<keyword evidence="5" id="KW-0969">Cilium</keyword>
<evidence type="ECO:0000256" key="4">
    <source>
        <dbReference type="ARBA" id="ARBA00023054"/>
    </source>
</evidence>
<dbReference type="Ensembl" id="ENSDLAT00005087589.1">
    <property type="protein sequence ID" value="ENSDLAP00005074749.1"/>
    <property type="gene ID" value="ENSDLAG00005031985.1"/>
</dbReference>
<dbReference type="GeneID" id="127365691"/>
<comment type="subcellular location">
    <subcellularLocation>
        <location evidence="1">Cell projection</location>
        <location evidence="1">Cilium</location>
    </subcellularLocation>
</comment>
<evidence type="ECO:0000256" key="6">
    <source>
        <dbReference type="ARBA" id="ARBA00023273"/>
    </source>
</evidence>
<comment type="similarity">
    <text evidence="2">Belongs to the CFAP157 family.</text>
</comment>
<dbReference type="GeneTree" id="ENSGT00770000121806"/>
<gene>
    <name evidence="9" type="primary">LOC127365691</name>
</gene>
<dbReference type="GO" id="GO:0036064">
    <property type="term" value="C:ciliary basal body"/>
    <property type="evidence" value="ECO:0007669"/>
    <property type="project" value="TreeGrafter"/>
</dbReference>
<dbReference type="Proteomes" id="UP000694389">
    <property type="component" value="Unassembled WGS sequence"/>
</dbReference>
<evidence type="ECO:0000313" key="9">
    <source>
        <dbReference type="Ensembl" id="ENSDLAP00005074749.1"/>
    </source>
</evidence>
<keyword evidence="6" id="KW-0966">Cell projection</keyword>
<evidence type="ECO:0000256" key="8">
    <source>
        <dbReference type="SAM" id="MobiDB-lite"/>
    </source>
</evidence>
<evidence type="ECO:0000256" key="2">
    <source>
        <dbReference type="ARBA" id="ARBA00010841"/>
    </source>
</evidence>
<dbReference type="RefSeq" id="XP_051260019.1">
    <property type="nucleotide sequence ID" value="XM_051404059.1"/>
</dbReference>
<organism evidence="9 10">
    <name type="scientific">Dicentrarchus labrax</name>
    <name type="common">European seabass</name>
    <name type="synonym">Morone labrax</name>
    <dbReference type="NCBI Taxonomy" id="13489"/>
    <lineage>
        <taxon>Eukaryota</taxon>
        <taxon>Metazoa</taxon>
        <taxon>Chordata</taxon>
        <taxon>Craniata</taxon>
        <taxon>Vertebrata</taxon>
        <taxon>Euteleostomi</taxon>
        <taxon>Actinopterygii</taxon>
        <taxon>Neopterygii</taxon>
        <taxon>Teleostei</taxon>
        <taxon>Neoteleostei</taxon>
        <taxon>Acanthomorphata</taxon>
        <taxon>Eupercaria</taxon>
        <taxon>Moronidae</taxon>
        <taxon>Dicentrarchus</taxon>
    </lineage>
</organism>
<reference evidence="9" key="1">
    <citation type="submission" date="2025-08" db="UniProtKB">
        <authorList>
            <consortium name="Ensembl"/>
        </authorList>
    </citation>
    <scope>IDENTIFICATION</scope>
</reference>
<dbReference type="OrthoDB" id="8953045at2759"/>
<keyword evidence="4 7" id="KW-0175">Coiled coil</keyword>